<reference evidence="7 8" key="1">
    <citation type="submission" date="2019-05" db="EMBL/GenBank/DDBJ databases">
        <title>Genomic analysis of Lentibacillus sp. NKC220-2.</title>
        <authorList>
            <person name="Oh Y.J."/>
        </authorList>
    </citation>
    <scope>NUCLEOTIDE SEQUENCE [LARGE SCALE GENOMIC DNA]</scope>
    <source>
        <strain evidence="7 8">NKC220-2</strain>
    </source>
</reference>
<sequence>MIRKGGYGVVISSIGLGIPQHNMSQQTVKTFVSDVFHQSASQFLERMMPVFDNACIDNRQFVVNLEWLKNNHTFKEKNDLYQYFAQIYSLQAIDACLKNNQLLNENIPYEAIDMIIFVSSTGIATPSIDTYIMNERPFREDVIRMPLWGLGCAGGAIGLSRAFDWISAHPDKNVLLICCELCSLTFQKSDSSKSNLVGTALFGDGAAAALLMGESSSNLSSIKDLSTKPRIIETSTKTKKNSNSVMGWDVTDRGLEVIFSKSIPAQVRSFWKRHIHTFLAQLSLTGQSIHSFIAHPGGKKVLEAMEDVLQVPQEKFRHSYRILRNHGNMSSVTVLYVMYEWMKEGVPANMLSIISALGPGFSSELLLLEWKK</sequence>
<comment type="similarity">
    <text evidence="1">Belongs to the thiolase-like superfamily. Chalcone/stilbene synthases family.</text>
</comment>
<dbReference type="Gene3D" id="3.40.47.10">
    <property type="match status" value="2"/>
</dbReference>
<evidence type="ECO:0000259" key="6">
    <source>
        <dbReference type="Pfam" id="PF02797"/>
    </source>
</evidence>
<protein>
    <submittedName>
        <fullName evidence="7">Type III polyketide synthase</fullName>
    </submittedName>
</protein>
<dbReference type="PANTHER" id="PTHR11877:SF99">
    <property type="entry name" value="1,3,6,8-TETRAHYDROXYNAPHTHALENE SYNTHASE"/>
    <property type="match status" value="1"/>
</dbReference>
<dbReference type="PIRSF" id="PIRSF000451">
    <property type="entry name" value="PKS_III"/>
    <property type="match status" value="1"/>
</dbReference>
<evidence type="ECO:0000259" key="5">
    <source>
        <dbReference type="Pfam" id="PF00195"/>
    </source>
</evidence>
<dbReference type="InterPro" id="IPR016039">
    <property type="entry name" value="Thiolase-like"/>
</dbReference>
<dbReference type="InterPro" id="IPR001099">
    <property type="entry name" value="Chalcone/stilbene_synt_N"/>
</dbReference>
<dbReference type="InterPro" id="IPR011141">
    <property type="entry name" value="Polyketide_synthase_type-III"/>
</dbReference>
<evidence type="ECO:0000256" key="2">
    <source>
        <dbReference type="ARBA" id="ARBA00022679"/>
    </source>
</evidence>
<feature type="domain" description="Chalcone/stilbene synthase C-terminal" evidence="6">
    <location>
        <begin position="241"/>
        <end position="368"/>
    </location>
</feature>
<dbReference type="InterPro" id="IPR012328">
    <property type="entry name" value="Chalcone/stilbene_synt_C"/>
</dbReference>
<dbReference type="Proteomes" id="UP000306980">
    <property type="component" value="Unassembled WGS sequence"/>
</dbReference>
<feature type="active site" description="Acyl-thioester intermediate" evidence="4">
    <location>
        <position position="152"/>
    </location>
</feature>
<gene>
    <name evidence="7" type="ORF">FFL34_17535</name>
</gene>
<feature type="domain" description="Chalcone/stilbene synthase N-terminal" evidence="5">
    <location>
        <begin position="10"/>
        <end position="211"/>
    </location>
</feature>
<keyword evidence="2" id="KW-0808">Transferase</keyword>
<dbReference type="Pfam" id="PF00195">
    <property type="entry name" value="Chal_sti_synt_N"/>
    <property type="match status" value="1"/>
</dbReference>
<name>A0A5S3R850_9BACI</name>
<evidence type="ECO:0000313" key="8">
    <source>
        <dbReference type="Proteomes" id="UP000306980"/>
    </source>
</evidence>
<organism evidence="7 8">
    <name type="scientific">Lentibacillus cibarius</name>
    <dbReference type="NCBI Taxonomy" id="2583219"/>
    <lineage>
        <taxon>Bacteria</taxon>
        <taxon>Bacillati</taxon>
        <taxon>Bacillota</taxon>
        <taxon>Bacilli</taxon>
        <taxon>Bacillales</taxon>
        <taxon>Bacillaceae</taxon>
        <taxon>Lentibacillus</taxon>
    </lineage>
</organism>
<comment type="caution">
    <text evidence="7">The sequence shown here is derived from an EMBL/GenBank/DDBJ whole genome shotgun (WGS) entry which is preliminary data.</text>
</comment>
<dbReference type="Pfam" id="PF02797">
    <property type="entry name" value="Chal_sti_synt_C"/>
    <property type="match status" value="1"/>
</dbReference>
<dbReference type="CDD" id="cd00831">
    <property type="entry name" value="CHS_like"/>
    <property type="match status" value="1"/>
</dbReference>
<dbReference type="PANTHER" id="PTHR11877">
    <property type="entry name" value="HYDROXYMETHYLGLUTARYL-COA SYNTHASE"/>
    <property type="match status" value="1"/>
</dbReference>
<evidence type="ECO:0000313" key="7">
    <source>
        <dbReference type="EMBL" id="TMN23703.1"/>
    </source>
</evidence>
<dbReference type="GO" id="GO:0030639">
    <property type="term" value="P:polyketide biosynthetic process"/>
    <property type="evidence" value="ECO:0007669"/>
    <property type="project" value="TreeGrafter"/>
</dbReference>
<dbReference type="EMBL" id="VCIA01000001">
    <property type="protein sequence ID" value="TMN23703.1"/>
    <property type="molecule type" value="Genomic_DNA"/>
</dbReference>
<evidence type="ECO:0000256" key="3">
    <source>
        <dbReference type="ARBA" id="ARBA00023315"/>
    </source>
</evidence>
<keyword evidence="3" id="KW-0012">Acyltransferase</keyword>
<accession>A0A5S3R850</accession>
<dbReference type="GO" id="GO:0016747">
    <property type="term" value="F:acyltransferase activity, transferring groups other than amino-acyl groups"/>
    <property type="evidence" value="ECO:0007669"/>
    <property type="project" value="InterPro"/>
</dbReference>
<evidence type="ECO:0000256" key="1">
    <source>
        <dbReference type="ARBA" id="ARBA00005531"/>
    </source>
</evidence>
<proteinExistence type="inferred from homology"/>
<dbReference type="AlphaFoldDB" id="A0A5S3R850"/>
<dbReference type="OrthoDB" id="9786288at2"/>
<evidence type="ECO:0000256" key="4">
    <source>
        <dbReference type="PIRSR" id="PIRSR000451-1"/>
    </source>
</evidence>
<dbReference type="SUPFAM" id="SSF53901">
    <property type="entry name" value="Thiolase-like"/>
    <property type="match status" value="2"/>
</dbReference>